<dbReference type="InterPro" id="IPR014261">
    <property type="entry name" value="Sulphite_reductase_C"/>
</dbReference>
<organism evidence="9 10">
    <name type="scientific">Clostridium disporicum</name>
    <dbReference type="NCBI Taxonomy" id="84024"/>
    <lineage>
        <taxon>Bacteria</taxon>
        <taxon>Bacillati</taxon>
        <taxon>Bacillota</taxon>
        <taxon>Clostridia</taxon>
        <taxon>Eubacteriales</taxon>
        <taxon>Clostridiaceae</taxon>
        <taxon>Clostridium</taxon>
    </lineage>
</organism>
<dbReference type="OrthoDB" id="9800558at2"/>
<comment type="similarity">
    <text evidence="1">Belongs to the nitrite and sulfite reductase 4Fe-4S domain family.</text>
</comment>
<evidence type="ECO:0000256" key="4">
    <source>
        <dbReference type="ARBA" id="ARBA00022723"/>
    </source>
</evidence>
<dbReference type="GO" id="GO:0051539">
    <property type="term" value="F:4 iron, 4 sulfur cluster binding"/>
    <property type="evidence" value="ECO:0007669"/>
    <property type="project" value="UniProtKB-KW"/>
</dbReference>
<dbReference type="NCBIfam" id="TIGR02912">
    <property type="entry name" value="sulfite_red_C"/>
    <property type="match status" value="1"/>
</dbReference>
<dbReference type="SUPFAM" id="SSF55124">
    <property type="entry name" value="Nitrite/Sulfite reductase N-terminal domain-like"/>
    <property type="match status" value="1"/>
</dbReference>
<gene>
    <name evidence="9" type="primary">sir_2</name>
    <name evidence="9" type="ORF">ERS852470_00788</name>
</gene>
<evidence type="ECO:0000256" key="6">
    <source>
        <dbReference type="ARBA" id="ARBA00023004"/>
    </source>
</evidence>
<keyword evidence="3" id="KW-0349">Heme</keyword>
<dbReference type="GO" id="GO:0020037">
    <property type="term" value="F:heme binding"/>
    <property type="evidence" value="ECO:0007669"/>
    <property type="project" value="InterPro"/>
</dbReference>
<proteinExistence type="inferred from homology"/>
<dbReference type="InterPro" id="IPR005117">
    <property type="entry name" value="NiRdtase/SiRdtase_haem-b_fer"/>
</dbReference>
<keyword evidence="2" id="KW-0004">4Fe-4S</keyword>
<dbReference type="Gene3D" id="3.30.413.10">
    <property type="entry name" value="Sulfite Reductase Hemoprotein, domain 1"/>
    <property type="match status" value="1"/>
</dbReference>
<accession>A0A174A1B3</accession>
<evidence type="ECO:0000256" key="3">
    <source>
        <dbReference type="ARBA" id="ARBA00022617"/>
    </source>
</evidence>
<dbReference type="InterPro" id="IPR017896">
    <property type="entry name" value="4Fe4S_Fe-S-bd"/>
</dbReference>
<dbReference type="EC" id="1.8.7.1" evidence="9"/>
<dbReference type="InterPro" id="IPR045854">
    <property type="entry name" value="NO2/SO3_Rdtase_4Fe4S_sf"/>
</dbReference>
<keyword evidence="4" id="KW-0479">Metal-binding</keyword>
<dbReference type="PROSITE" id="PS51379">
    <property type="entry name" value="4FE4S_FER_2"/>
    <property type="match status" value="2"/>
</dbReference>
<evidence type="ECO:0000256" key="2">
    <source>
        <dbReference type="ARBA" id="ARBA00022485"/>
    </source>
</evidence>
<dbReference type="AlphaFoldDB" id="A0A174A1B3"/>
<dbReference type="PANTHER" id="PTHR11493:SF54">
    <property type="entry name" value="ANAEROBIC SULFITE REDUCTASE SUBUNIT C"/>
    <property type="match status" value="1"/>
</dbReference>
<dbReference type="RefSeq" id="WP_042397991.1">
    <property type="nucleotide sequence ID" value="NZ_CYYT01000017.1"/>
</dbReference>
<dbReference type="Proteomes" id="UP000095558">
    <property type="component" value="Unassembled WGS sequence"/>
</dbReference>
<dbReference type="InterPro" id="IPR006066">
    <property type="entry name" value="NO2/SO3_Rdtase_FeS/sirohaem_BS"/>
</dbReference>
<dbReference type="PROSITE" id="PS00198">
    <property type="entry name" value="4FE4S_FER_1"/>
    <property type="match status" value="1"/>
</dbReference>
<dbReference type="GO" id="GO:0000103">
    <property type="term" value="P:sulfate assimilation"/>
    <property type="evidence" value="ECO:0007669"/>
    <property type="project" value="TreeGrafter"/>
</dbReference>
<sequence length="327" mass="36746">MALIHDLNTRKTMKNAFRITKNKYMTAVRIRIPGGSIRTDTLKLVADLADKYGDGRVHVTTRQGFEVLGIPMERMDEVNEALQPIIDNMGTNQKHKGSGYPSAGTRNITSCIGNNICPKAQYNTTELARKIEDMVYPDDLHVKIAATGCPNDCIKARMHDIGIIGMCLPVYDSYRCISCGACVKKCKQVSTTALSAKNYKVVRDPSKCIGCGECVLACPNNAWTRSPKKYYRIVIMGRTGKTNPRIAEDFIKWADEDTVLKVIDNTYKFVREYISPDAPYGKEHIGYIVDRVGYKEYKKWALDGVNLPEIAEVSENVNWAGVHYMRK</sequence>
<dbReference type="GO" id="GO:0050311">
    <property type="term" value="F:sulfite reductase (ferredoxin) activity"/>
    <property type="evidence" value="ECO:0007669"/>
    <property type="project" value="UniProtKB-EC"/>
</dbReference>
<dbReference type="SUPFAM" id="SSF56014">
    <property type="entry name" value="Nitrite and sulphite reductase 4Fe-4S domain-like"/>
    <property type="match status" value="1"/>
</dbReference>
<evidence type="ECO:0000313" key="9">
    <source>
        <dbReference type="EMBL" id="CUN81943.1"/>
    </source>
</evidence>
<evidence type="ECO:0000256" key="7">
    <source>
        <dbReference type="ARBA" id="ARBA00023014"/>
    </source>
</evidence>
<dbReference type="Gene3D" id="3.30.70.20">
    <property type="match status" value="1"/>
</dbReference>
<dbReference type="InterPro" id="IPR036136">
    <property type="entry name" value="Nit/Sulf_reduc_fer-like_dom_sf"/>
</dbReference>
<dbReference type="PROSITE" id="PS00365">
    <property type="entry name" value="NIR_SIR"/>
    <property type="match status" value="1"/>
</dbReference>
<dbReference type="InterPro" id="IPR017900">
    <property type="entry name" value="4Fe4S_Fe_S_CS"/>
</dbReference>
<dbReference type="PANTHER" id="PTHR11493">
    <property type="entry name" value="SULFITE REDUCTASE [NADPH] SUBUNIT BETA-RELATED"/>
    <property type="match status" value="1"/>
</dbReference>
<dbReference type="PRINTS" id="PR00397">
    <property type="entry name" value="SIROHAEM"/>
</dbReference>
<evidence type="ECO:0000256" key="1">
    <source>
        <dbReference type="ARBA" id="ARBA00010429"/>
    </source>
</evidence>
<dbReference type="GO" id="GO:0016002">
    <property type="term" value="F:sulfite reductase activity"/>
    <property type="evidence" value="ECO:0007669"/>
    <property type="project" value="TreeGrafter"/>
</dbReference>
<dbReference type="GO" id="GO:0009337">
    <property type="term" value="C:sulfite reductase complex (NADPH)"/>
    <property type="evidence" value="ECO:0007669"/>
    <property type="project" value="TreeGrafter"/>
</dbReference>
<keyword evidence="5 9" id="KW-0560">Oxidoreductase</keyword>
<dbReference type="Pfam" id="PF03460">
    <property type="entry name" value="NIR_SIR_ferr"/>
    <property type="match status" value="1"/>
</dbReference>
<dbReference type="Pfam" id="PF00037">
    <property type="entry name" value="Fer4"/>
    <property type="match status" value="1"/>
</dbReference>
<evidence type="ECO:0000259" key="8">
    <source>
        <dbReference type="PROSITE" id="PS51379"/>
    </source>
</evidence>
<keyword evidence="7" id="KW-0411">Iron-sulfur</keyword>
<dbReference type="Gene3D" id="3.90.480.10">
    <property type="entry name" value="Sulfite Reductase Hemoprotein,Domain 2"/>
    <property type="match status" value="1"/>
</dbReference>
<keyword evidence="6" id="KW-0408">Iron</keyword>
<dbReference type="GO" id="GO:0046872">
    <property type="term" value="F:metal ion binding"/>
    <property type="evidence" value="ECO:0007669"/>
    <property type="project" value="UniProtKB-KW"/>
</dbReference>
<reference evidence="9 10" key="1">
    <citation type="submission" date="2015-09" db="EMBL/GenBank/DDBJ databases">
        <authorList>
            <consortium name="Pathogen Informatics"/>
        </authorList>
    </citation>
    <scope>NUCLEOTIDE SEQUENCE [LARGE SCALE GENOMIC DNA]</scope>
    <source>
        <strain evidence="9 10">2789STDY5834855</strain>
    </source>
</reference>
<dbReference type="Pfam" id="PF01077">
    <property type="entry name" value="NIR_SIR"/>
    <property type="match status" value="1"/>
</dbReference>
<dbReference type="InterPro" id="IPR006067">
    <property type="entry name" value="NO2/SO3_Rdtase_4Fe4S_dom"/>
</dbReference>
<evidence type="ECO:0000313" key="10">
    <source>
        <dbReference type="Proteomes" id="UP000095558"/>
    </source>
</evidence>
<dbReference type="GeneID" id="83011868"/>
<evidence type="ECO:0000256" key="5">
    <source>
        <dbReference type="ARBA" id="ARBA00023002"/>
    </source>
</evidence>
<dbReference type="InterPro" id="IPR045169">
    <property type="entry name" value="NO2/SO3_Rdtase_4Fe4S_prot"/>
</dbReference>
<dbReference type="SUPFAM" id="SSF54862">
    <property type="entry name" value="4Fe-4S ferredoxins"/>
    <property type="match status" value="1"/>
</dbReference>
<protein>
    <submittedName>
        <fullName evidence="9">Sulfite reductase, subunit C</fullName>
        <ecNumber evidence="9">1.8.7.1</ecNumber>
    </submittedName>
</protein>
<feature type="domain" description="4Fe-4S ferredoxin-type" evidence="8">
    <location>
        <begin position="167"/>
        <end position="197"/>
    </location>
</feature>
<name>A0A174A1B3_9CLOT</name>
<dbReference type="EMBL" id="CYZV01000006">
    <property type="protein sequence ID" value="CUN81943.1"/>
    <property type="molecule type" value="Genomic_DNA"/>
</dbReference>
<feature type="domain" description="4Fe-4S ferredoxin-type" evidence="8">
    <location>
        <begin position="199"/>
        <end position="228"/>
    </location>
</feature>